<proteinExistence type="predicted"/>
<evidence type="ECO:0000313" key="2">
    <source>
        <dbReference type="EMBL" id="NRF69365.1"/>
    </source>
</evidence>
<reference evidence="2 3" key="1">
    <citation type="submission" date="2020-05" db="EMBL/GenBank/DDBJ databases">
        <title>Aquincola sp. isolate from soil.</title>
        <authorList>
            <person name="Han J."/>
            <person name="Kim D.-U."/>
        </authorList>
    </citation>
    <scope>NUCLEOTIDE SEQUENCE [LARGE SCALE GENOMIC DNA]</scope>
    <source>
        <strain evidence="2 3">S2</strain>
    </source>
</reference>
<protein>
    <recommendedName>
        <fullName evidence="4">DUF4902 domain-containing protein</fullName>
    </recommendedName>
</protein>
<sequence>MTATAAPYCPTWSLHAWKPVFWQLDRISTLRLRHLGTHVTQSPSPSPSGPQADPAHWPGGHTLWAAHHERHGDVALAWNWMVDERCGAVLIRDPFGIVTNLRFVAADGEVLTAYHATLHLGVIVRSLPWTEEVLRGVYGTELTLAAAA</sequence>
<dbReference type="Proteomes" id="UP000737171">
    <property type="component" value="Unassembled WGS sequence"/>
</dbReference>
<keyword evidence="3" id="KW-1185">Reference proteome</keyword>
<evidence type="ECO:0000313" key="3">
    <source>
        <dbReference type="Proteomes" id="UP000737171"/>
    </source>
</evidence>
<dbReference type="EMBL" id="JABRWJ010000006">
    <property type="protein sequence ID" value="NRF69365.1"/>
    <property type="molecule type" value="Genomic_DNA"/>
</dbReference>
<accession>A0ABX2EL59</accession>
<comment type="caution">
    <text evidence="2">The sequence shown here is derived from an EMBL/GenBank/DDBJ whole genome shotgun (WGS) entry which is preliminary data.</text>
</comment>
<feature type="region of interest" description="Disordered" evidence="1">
    <location>
        <begin position="38"/>
        <end position="59"/>
    </location>
</feature>
<dbReference type="RefSeq" id="WP_173126108.1">
    <property type="nucleotide sequence ID" value="NZ_JABRWJ010000006.1"/>
</dbReference>
<gene>
    <name evidence="2" type="ORF">HLB44_20405</name>
</gene>
<evidence type="ECO:0000256" key="1">
    <source>
        <dbReference type="SAM" id="MobiDB-lite"/>
    </source>
</evidence>
<name>A0ABX2EL59_9BURK</name>
<evidence type="ECO:0008006" key="4">
    <source>
        <dbReference type="Google" id="ProtNLM"/>
    </source>
</evidence>
<dbReference type="Gene3D" id="3.10.450.610">
    <property type="match status" value="1"/>
</dbReference>
<organism evidence="2 3">
    <name type="scientific">Pseudaquabacterium terrae</name>
    <dbReference type="NCBI Taxonomy" id="2732868"/>
    <lineage>
        <taxon>Bacteria</taxon>
        <taxon>Pseudomonadati</taxon>
        <taxon>Pseudomonadota</taxon>
        <taxon>Betaproteobacteria</taxon>
        <taxon>Burkholderiales</taxon>
        <taxon>Sphaerotilaceae</taxon>
        <taxon>Pseudaquabacterium</taxon>
    </lineage>
</organism>